<sequence length="71" mass="8617">MQRASLNMNNDLKFNIVWINNNSFIKNNNSVERNQIRLIVVYLYFNGKLSYLLHRSHKIFLKWSLINVYEL</sequence>
<name>A0A1X7KD52_9FLAO</name>
<dbReference type="Proteomes" id="UP000193420">
    <property type="component" value="Unassembled WGS sequence"/>
</dbReference>
<dbReference type="STRING" id="188872.SAMN03080602_02829"/>
<dbReference type="EMBL" id="FXAO01000005">
    <property type="protein sequence ID" value="SMG39146.1"/>
    <property type="molecule type" value="Genomic_DNA"/>
</dbReference>
<evidence type="ECO:0000313" key="2">
    <source>
        <dbReference type="Proteomes" id="UP000193420"/>
    </source>
</evidence>
<evidence type="ECO:0000313" key="1">
    <source>
        <dbReference type="EMBL" id="SMG39146.1"/>
    </source>
</evidence>
<organism evidence="1 2">
    <name type="scientific">Arenibacter troitsensis</name>
    <dbReference type="NCBI Taxonomy" id="188872"/>
    <lineage>
        <taxon>Bacteria</taxon>
        <taxon>Pseudomonadati</taxon>
        <taxon>Bacteroidota</taxon>
        <taxon>Flavobacteriia</taxon>
        <taxon>Flavobacteriales</taxon>
        <taxon>Flavobacteriaceae</taxon>
        <taxon>Arenibacter</taxon>
    </lineage>
</organism>
<protein>
    <submittedName>
        <fullName evidence="1">Uncharacterized protein</fullName>
    </submittedName>
</protein>
<keyword evidence="2" id="KW-1185">Reference proteome</keyword>
<reference evidence="2" key="1">
    <citation type="submission" date="2017-04" db="EMBL/GenBank/DDBJ databases">
        <authorList>
            <person name="Varghese N."/>
            <person name="Submissions S."/>
        </authorList>
    </citation>
    <scope>NUCLEOTIDE SEQUENCE [LARGE SCALE GENOMIC DNA]</scope>
    <source>
        <strain evidence="2">DSM 19835</strain>
    </source>
</reference>
<gene>
    <name evidence="1" type="ORF">SAMN03080602_02829</name>
</gene>
<accession>A0A1X7KD52</accession>
<dbReference type="AlphaFoldDB" id="A0A1X7KD52"/>
<proteinExistence type="predicted"/>